<name>A0ABS2S3E3_9PSEU</name>
<keyword evidence="1" id="KW-0808">Transferase</keyword>
<evidence type="ECO:0000313" key="1">
    <source>
        <dbReference type="EMBL" id="MBM7810757.1"/>
    </source>
</evidence>
<organism evidence="1 2">
    <name type="scientific">Saccharothrix algeriensis</name>
    <dbReference type="NCBI Taxonomy" id="173560"/>
    <lineage>
        <taxon>Bacteria</taxon>
        <taxon>Bacillati</taxon>
        <taxon>Actinomycetota</taxon>
        <taxon>Actinomycetes</taxon>
        <taxon>Pseudonocardiales</taxon>
        <taxon>Pseudonocardiaceae</taxon>
        <taxon>Saccharothrix</taxon>
    </lineage>
</organism>
<dbReference type="EMBL" id="JAFBCL010000001">
    <property type="protein sequence ID" value="MBM7810757.1"/>
    <property type="molecule type" value="Genomic_DNA"/>
</dbReference>
<dbReference type="SUPFAM" id="SSF52540">
    <property type="entry name" value="P-loop containing nucleoside triphosphate hydrolases"/>
    <property type="match status" value="1"/>
</dbReference>
<proteinExistence type="predicted"/>
<dbReference type="Pfam" id="PF13238">
    <property type="entry name" value="AAA_18"/>
    <property type="match status" value="1"/>
</dbReference>
<dbReference type="Gene3D" id="3.40.50.300">
    <property type="entry name" value="P-loop containing nucleotide triphosphate hydrolases"/>
    <property type="match status" value="1"/>
</dbReference>
<gene>
    <name evidence="1" type="ORF">JOE68_001622</name>
</gene>
<dbReference type="RefSeq" id="WP_307819573.1">
    <property type="nucleotide sequence ID" value="NZ_JAFBCL010000001.1"/>
</dbReference>
<keyword evidence="1" id="KW-0418">Kinase</keyword>
<evidence type="ECO:0000313" key="2">
    <source>
        <dbReference type="Proteomes" id="UP001195724"/>
    </source>
</evidence>
<sequence>MRKVLITGMSGTGKSTALRALGARGHRVVDTDTDRWSHWVTLDDGSPDWVWREQAVTDLLTGHRGGSLFVAGCKSNQGRFYPLFDHVVLLSAPAEVLLARVAARTDNPYGKRPGERAAILGDLAAVEPLLRATATAEIDARAPVEQVVRQLEELARPGGAAR</sequence>
<keyword evidence="2" id="KW-1185">Reference proteome</keyword>
<protein>
    <submittedName>
        <fullName evidence="1">Dephospho-CoA kinase</fullName>
    </submittedName>
</protein>
<accession>A0ABS2S3E3</accession>
<comment type="caution">
    <text evidence="1">The sequence shown here is derived from an EMBL/GenBank/DDBJ whole genome shotgun (WGS) entry which is preliminary data.</text>
</comment>
<dbReference type="GO" id="GO:0016301">
    <property type="term" value="F:kinase activity"/>
    <property type="evidence" value="ECO:0007669"/>
    <property type="project" value="UniProtKB-KW"/>
</dbReference>
<reference evidence="1 2" key="1">
    <citation type="submission" date="2021-01" db="EMBL/GenBank/DDBJ databases">
        <title>Sequencing the genomes of 1000 actinobacteria strains.</title>
        <authorList>
            <person name="Klenk H.-P."/>
        </authorList>
    </citation>
    <scope>NUCLEOTIDE SEQUENCE [LARGE SCALE GENOMIC DNA]</scope>
    <source>
        <strain evidence="1 2">DSM 44581</strain>
    </source>
</reference>
<dbReference type="Proteomes" id="UP001195724">
    <property type="component" value="Unassembled WGS sequence"/>
</dbReference>
<dbReference type="InterPro" id="IPR027417">
    <property type="entry name" value="P-loop_NTPase"/>
</dbReference>